<name>A0A2P6NM87_9EUKA</name>
<gene>
    <name evidence="2" type="ORF">PROFUN_07271</name>
</gene>
<evidence type="ECO:0000313" key="3">
    <source>
        <dbReference type="Proteomes" id="UP000241769"/>
    </source>
</evidence>
<evidence type="ECO:0000313" key="2">
    <source>
        <dbReference type="EMBL" id="PRP85087.1"/>
    </source>
</evidence>
<dbReference type="InParanoid" id="A0A2P6NM87"/>
<feature type="region of interest" description="Disordered" evidence="1">
    <location>
        <begin position="141"/>
        <end position="187"/>
    </location>
</feature>
<dbReference type="AlphaFoldDB" id="A0A2P6NM87"/>
<organism evidence="2 3">
    <name type="scientific">Planoprotostelium fungivorum</name>
    <dbReference type="NCBI Taxonomy" id="1890364"/>
    <lineage>
        <taxon>Eukaryota</taxon>
        <taxon>Amoebozoa</taxon>
        <taxon>Evosea</taxon>
        <taxon>Variosea</taxon>
        <taxon>Cavosteliida</taxon>
        <taxon>Cavosteliaceae</taxon>
        <taxon>Planoprotostelium</taxon>
    </lineage>
</organism>
<keyword evidence="3" id="KW-1185">Reference proteome</keyword>
<proteinExistence type="predicted"/>
<dbReference type="Proteomes" id="UP000241769">
    <property type="component" value="Unassembled WGS sequence"/>
</dbReference>
<protein>
    <submittedName>
        <fullName evidence="2">Uncharacterized protein</fullName>
    </submittedName>
</protein>
<feature type="compositionally biased region" description="Polar residues" evidence="1">
    <location>
        <begin position="314"/>
        <end position="328"/>
    </location>
</feature>
<feature type="compositionally biased region" description="Basic and acidic residues" evidence="1">
    <location>
        <begin position="168"/>
        <end position="177"/>
    </location>
</feature>
<dbReference type="EMBL" id="MDYQ01000051">
    <property type="protein sequence ID" value="PRP85087.1"/>
    <property type="molecule type" value="Genomic_DNA"/>
</dbReference>
<evidence type="ECO:0000256" key="1">
    <source>
        <dbReference type="SAM" id="MobiDB-lite"/>
    </source>
</evidence>
<feature type="region of interest" description="Disordered" evidence="1">
    <location>
        <begin position="308"/>
        <end position="328"/>
    </location>
</feature>
<reference evidence="2 3" key="1">
    <citation type="journal article" date="2018" name="Genome Biol. Evol.">
        <title>Multiple Roots of Fruiting Body Formation in Amoebozoa.</title>
        <authorList>
            <person name="Hillmann F."/>
            <person name="Forbes G."/>
            <person name="Novohradska S."/>
            <person name="Ferling I."/>
            <person name="Riege K."/>
            <person name="Groth M."/>
            <person name="Westermann M."/>
            <person name="Marz M."/>
            <person name="Spaller T."/>
            <person name="Winckler T."/>
            <person name="Schaap P."/>
            <person name="Glockner G."/>
        </authorList>
    </citation>
    <scope>NUCLEOTIDE SEQUENCE [LARGE SCALE GENOMIC DNA]</scope>
    <source>
        <strain evidence="2 3">Jena</strain>
    </source>
</reference>
<accession>A0A2P6NM87</accession>
<comment type="caution">
    <text evidence="2">The sequence shown here is derived from an EMBL/GenBank/DDBJ whole genome shotgun (WGS) entry which is preliminary data.</text>
</comment>
<sequence>MIRSDLRTRGFIRSESELANSSLFGVGWCVSCLKALRPALNPRAQRPEGSAFCKFWPENSRKPRLDEHPHAEEVIKYGRTFINQYRRSTFHVWHNARHTHTWETYPTIYTTINGTTTPKTKPATTATQPTIVREEGVREQKDFIARRPTTRRSPPPREGKYVSAAKVSKKDSHHSPDTKACSSSSTITSTRSTHCMHEASLTSNCSSRTGYYKHYFAKNGMAIFLPIEPRLLTSSDSRSVAASVILWGPSDVLASFQKPSSKSVEIYRAILSHLLDLIATTAQSGDLLIFGGNGNATLDSILVRPSLSERKPPTTKTHQTWAPCVTSR</sequence>